<feature type="coiled-coil region" evidence="1">
    <location>
        <begin position="102"/>
        <end position="169"/>
    </location>
</feature>
<evidence type="ECO:0000256" key="1">
    <source>
        <dbReference type="SAM" id="Coils"/>
    </source>
</evidence>
<dbReference type="AlphaFoldDB" id="A0A813FL74"/>
<feature type="compositionally biased region" description="Basic and acidic residues" evidence="2">
    <location>
        <begin position="1"/>
        <end position="12"/>
    </location>
</feature>
<dbReference type="Proteomes" id="UP000654075">
    <property type="component" value="Unassembled WGS sequence"/>
</dbReference>
<name>A0A813FL74_POLGL</name>
<accession>A0A813FL74</accession>
<evidence type="ECO:0000256" key="2">
    <source>
        <dbReference type="SAM" id="MobiDB-lite"/>
    </source>
</evidence>
<dbReference type="EMBL" id="CAJNNV010025436">
    <property type="protein sequence ID" value="CAE8614490.1"/>
    <property type="molecule type" value="Genomic_DNA"/>
</dbReference>
<dbReference type="OrthoDB" id="10560370at2759"/>
<keyword evidence="1" id="KW-0175">Coiled coil</keyword>
<comment type="caution">
    <text evidence="3">The sequence shown here is derived from an EMBL/GenBank/DDBJ whole genome shotgun (WGS) entry which is preliminary data.</text>
</comment>
<protein>
    <submittedName>
        <fullName evidence="3">Uncharacterized protein</fullName>
    </submittedName>
</protein>
<organism evidence="3 4">
    <name type="scientific">Polarella glacialis</name>
    <name type="common">Dinoflagellate</name>
    <dbReference type="NCBI Taxonomy" id="89957"/>
    <lineage>
        <taxon>Eukaryota</taxon>
        <taxon>Sar</taxon>
        <taxon>Alveolata</taxon>
        <taxon>Dinophyceae</taxon>
        <taxon>Suessiales</taxon>
        <taxon>Suessiaceae</taxon>
        <taxon>Polarella</taxon>
    </lineage>
</organism>
<feature type="region of interest" description="Disordered" evidence="2">
    <location>
        <begin position="1"/>
        <end position="27"/>
    </location>
</feature>
<reference evidence="3" key="1">
    <citation type="submission" date="2021-02" db="EMBL/GenBank/DDBJ databases">
        <authorList>
            <person name="Dougan E. K."/>
            <person name="Rhodes N."/>
            <person name="Thang M."/>
            <person name="Chan C."/>
        </authorList>
    </citation>
    <scope>NUCLEOTIDE SEQUENCE</scope>
</reference>
<gene>
    <name evidence="3" type="ORF">PGLA1383_LOCUS32218</name>
</gene>
<feature type="compositionally biased region" description="Basic and acidic residues" evidence="2">
    <location>
        <begin position="289"/>
        <end position="306"/>
    </location>
</feature>
<evidence type="ECO:0000313" key="4">
    <source>
        <dbReference type="Proteomes" id="UP000654075"/>
    </source>
</evidence>
<keyword evidence="4" id="KW-1185">Reference proteome</keyword>
<feature type="region of interest" description="Disordered" evidence="2">
    <location>
        <begin position="289"/>
        <end position="313"/>
    </location>
</feature>
<proteinExistence type="predicted"/>
<sequence length="431" mass="48474">MDGEASEEHVRGAPEGLQGAESFEDRDAKDKATLAELAEKVVQLTKVIVFLHTRSDGHEARCAALRASGSAEVQQVAAATLVRVEEQRKHTASAAERRELHLVKLERRYAERVQQAQQAAAELRESVRLREEAAKAAAAKAHASQEAQLAEVKGRAERVRCELGAAEARARSDHQWLSRQLQAEASRQRQQMDGEFETASALLRSEYAVRAEQIKSQREAAVSGLRAEHAERREEAVAEANREHAATVEQQELGFKAERRQLEEQVEQENAVLAEARAKAANAKEECAEHQHQLDEMSRELQERKRQGQVLTQESDKACYRKLRAEAEARELRRRKVAMERTLGSPSAAANNGGAAPEAAERAVVTVSEDLRTAQARLEALRNELGQKQRMLQERRSALVEREQQTKKLAKELQEERRRSDQLQRVLLRLE</sequence>
<evidence type="ECO:0000313" key="3">
    <source>
        <dbReference type="EMBL" id="CAE8614490.1"/>
    </source>
</evidence>
<feature type="region of interest" description="Disordered" evidence="2">
    <location>
        <begin position="394"/>
        <end position="419"/>
    </location>
</feature>